<name>A0A0A7RXQ3_FRIPE</name>
<comment type="similarity">
    <text evidence="1">Belongs to the SfsA family.</text>
</comment>
<dbReference type="PANTHER" id="PTHR30545:SF2">
    <property type="entry name" value="SUGAR FERMENTATION STIMULATION PROTEIN A"/>
    <property type="match status" value="1"/>
</dbReference>
<evidence type="ECO:0000256" key="1">
    <source>
        <dbReference type="HAMAP-Rule" id="MF_00095"/>
    </source>
</evidence>
<evidence type="ECO:0000313" key="5">
    <source>
        <dbReference type="Proteomes" id="UP000030901"/>
    </source>
</evidence>
<evidence type="ECO:0000313" key="4">
    <source>
        <dbReference type="EMBL" id="AJA44079.1"/>
    </source>
</evidence>
<feature type="domain" description="SfsA N-terminal OB" evidence="3">
    <location>
        <begin position="13"/>
        <end position="80"/>
    </location>
</feature>
<dbReference type="HAMAP" id="MF_00095">
    <property type="entry name" value="SfsA"/>
    <property type="match status" value="1"/>
</dbReference>
<dbReference type="OrthoDB" id="9802365at2"/>
<dbReference type="CDD" id="cd22359">
    <property type="entry name" value="SfsA-like_bacterial"/>
    <property type="match status" value="1"/>
</dbReference>
<dbReference type="RefSeq" id="WP_039103396.1">
    <property type="nucleotide sequence ID" value="NZ_CP009056.1"/>
</dbReference>
<evidence type="ECO:0000259" key="2">
    <source>
        <dbReference type="Pfam" id="PF03749"/>
    </source>
</evidence>
<dbReference type="FunFam" id="2.40.50.580:FF:000001">
    <property type="entry name" value="Sugar fermentation stimulation protein A"/>
    <property type="match status" value="1"/>
</dbReference>
<dbReference type="InterPro" id="IPR040452">
    <property type="entry name" value="SfsA_C"/>
</dbReference>
<dbReference type="Pfam" id="PF03749">
    <property type="entry name" value="SfsA"/>
    <property type="match status" value="1"/>
</dbReference>
<dbReference type="EMBL" id="CP009056">
    <property type="protein sequence ID" value="AJA44079.1"/>
    <property type="molecule type" value="Genomic_DNA"/>
</dbReference>
<accession>A0A0A7RXQ3</accession>
<sequence length="238" mass="27303">MYFPTHLQSAILIKRYKRFLADVKLDNGEIITIHCANTGAMTGCANEGDIVWFSISNNTKRKYPLSWELTQTHQNDWICVNTIRANQIVKEAIVNNELEEFLYYNDIKSEVKYGLENSRIDLLLTNLDQNACYIEVKSVTFCNPINKFGYFPDAITNRGQKHLRELINIVNQGKQAVVFFLVLHTGIDYFSPANNIDPIYSSLLKQAHQCGVKLLCYKTDISTKGIRITEKIPIIFND</sequence>
<dbReference type="STRING" id="1267021.FPB0191_00230"/>
<dbReference type="AlphaFoldDB" id="A0A0A7RXQ3"/>
<reference evidence="4 5" key="1">
    <citation type="journal article" date="2014" name="Appl. Environ. Microbiol.">
        <title>Gut symbionts from distinct hosts exhibit genotoxic activity via divergent colibactin biosynthetic pathways.</title>
        <authorList>
            <person name="Engel P."/>
            <person name="Vizcaino M.I."/>
            <person name="Crawford J.M."/>
        </authorList>
    </citation>
    <scope>NUCLEOTIDE SEQUENCE [LARGE SCALE GENOMIC DNA]</scope>
    <source>
        <strain evidence="4 5">PEB0191</strain>
    </source>
</reference>
<dbReference type="FunFam" id="3.40.1350.60:FF:000001">
    <property type="entry name" value="Sugar fermentation stimulation protein A"/>
    <property type="match status" value="1"/>
</dbReference>
<dbReference type="GO" id="GO:0003677">
    <property type="term" value="F:DNA binding"/>
    <property type="evidence" value="ECO:0007669"/>
    <property type="project" value="InterPro"/>
</dbReference>
<dbReference type="InterPro" id="IPR005224">
    <property type="entry name" value="SfsA"/>
</dbReference>
<dbReference type="HOGENOM" id="CLU_052299_2_0_6"/>
<dbReference type="InterPro" id="IPR041465">
    <property type="entry name" value="SfsA_N"/>
</dbReference>
<feature type="domain" description="Sugar fermentation stimulation protein C-terminal" evidence="2">
    <location>
        <begin position="84"/>
        <end position="224"/>
    </location>
</feature>
<proteinExistence type="inferred from homology"/>
<evidence type="ECO:0000259" key="3">
    <source>
        <dbReference type="Pfam" id="PF17746"/>
    </source>
</evidence>
<dbReference type="Gene3D" id="3.40.1350.60">
    <property type="match status" value="1"/>
</dbReference>
<dbReference type="KEGG" id="fpp:FPB0191_00230"/>
<gene>
    <name evidence="1" type="primary">sfsA</name>
    <name evidence="4" type="ORF">FPB0191_00230</name>
</gene>
<keyword evidence="5" id="KW-1185">Reference proteome</keyword>
<dbReference type="NCBIfam" id="TIGR00230">
    <property type="entry name" value="sfsA"/>
    <property type="match status" value="1"/>
</dbReference>
<protein>
    <recommendedName>
        <fullName evidence="1">Sugar fermentation stimulation protein homolog</fullName>
    </recommendedName>
</protein>
<dbReference type="PANTHER" id="PTHR30545">
    <property type="entry name" value="SUGAR FERMENTATION STIMULATION PROTEIN A"/>
    <property type="match status" value="1"/>
</dbReference>
<dbReference type="Pfam" id="PF17746">
    <property type="entry name" value="SfsA_N"/>
    <property type="match status" value="1"/>
</dbReference>
<dbReference type="Gene3D" id="2.40.50.580">
    <property type="match status" value="1"/>
</dbReference>
<dbReference type="Proteomes" id="UP000030901">
    <property type="component" value="Chromosome"/>
</dbReference>
<organism evidence="4 5">
    <name type="scientific">Frischella perrara</name>
    <dbReference type="NCBI Taxonomy" id="1267021"/>
    <lineage>
        <taxon>Bacteria</taxon>
        <taxon>Pseudomonadati</taxon>
        <taxon>Pseudomonadota</taxon>
        <taxon>Gammaproteobacteria</taxon>
        <taxon>Orbales</taxon>
        <taxon>Orbaceae</taxon>
        <taxon>Frischella</taxon>
    </lineage>
</organism>